<keyword evidence="4" id="KW-1185">Reference proteome</keyword>
<dbReference type="Pfam" id="PF22766">
    <property type="entry name" value="ZW10_C2"/>
    <property type="match status" value="1"/>
</dbReference>
<accession>A0ABQ0L3Q0</accession>
<feature type="compositionally biased region" description="Low complexity" evidence="1">
    <location>
        <begin position="600"/>
        <end position="609"/>
    </location>
</feature>
<protein>
    <recommendedName>
        <fullName evidence="2">ZW10 C-terminal helical domain-containing protein</fullName>
    </recommendedName>
</protein>
<feature type="region of interest" description="Disordered" evidence="1">
    <location>
        <begin position="437"/>
        <end position="578"/>
    </location>
</feature>
<evidence type="ECO:0000313" key="3">
    <source>
        <dbReference type="EMBL" id="GAT45756.1"/>
    </source>
</evidence>
<feature type="domain" description="ZW10 C-terminal helical" evidence="2">
    <location>
        <begin position="809"/>
        <end position="951"/>
    </location>
</feature>
<feature type="compositionally biased region" description="Acidic residues" evidence="1">
    <location>
        <begin position="526"/>
        <end position="551"/>
    </location>
</feature>
<gene>
    <name evidence="3" type="ORF">MCHLO_03318</name>
</gene>
<name>A0ABQ0L3Q0_MYCCL</name>
<evidence type="ECO:0000313" key="4">
    <source>
        <dbReference type="Proteomes" id="UP000815677"/>
    </source>
</evidence>
<reference evidence="3" key="1">
    <citation type="submission" date="2014-09" db="EMBL/GenBank/DDBJ databases">
        <title>Genome sequence of the luminous mushroom Mycena chlorophos for searching fungal bioluminescence genes.</title>
        <authorList>
            <person name="Tanaka Y."/>
            <person name="Kasuga D."/>
            <person name="Oba Y."/>
            <person name="Hase S."/>
            <person name="Sato K."/>
            <person name="Oba Y."/>
            <person name="Sakakibara Y."/>
        </authorList>
    </citation>
    <scope>NUCLEOTIDE SEQUENCE</scope>
</reference>
<dbReference type="PANTHER" id="PTHR12205">
    <property type="entry name" value="CENTROMERE/KINETOCHORE PROTEIN ZW10"/>
    <property type="match status" value="1"/>
</dbReference>
<dbReference type="InterPro" id="IPR046362">
    <property type="entry name" value="Zw10/DSL1_C_sf"/>
</dbReference>
<feature type="compositionally biased region" description="Acidic residues" evidence="1">
    <location>
        <begin position="480"/>
        <end position="490"/>
    </location>
</feature>
<dbReference type="InterPro" id="IPR055148">
    <property type="entry name" value="ZW10_C_2"/>
</dbReference>
<proteinExistence type="predicted"/>
<dbReference type="Proteomes" id="UP000815677">
    <property type="component" value="Unassembled WGS sequence"/>
</dbReference>
<dbReference type="Gene3D" id="1.10.357.150">
    <property type="match status" value="1"/>
</dbReference>
<feature type="compositionally biased region" description="Low complexity" evidence="1">
    <location>
        <begin position="567"/>
        <end position="578"/>
    </location>
</feature>
<evidence type="ECO:0000259" key="2">
    <source>
        <dbReference type="Pfam" id="PF22766"/>
    </source>
</evidence>
<feature type="compositionally biased region" description="Basic and acidic residues" evidence="1">
    <location>
        <begin position="554"/>
        <end position="564"/>
    </location>
</feature>
<dbReference type="PANTHER" id="PTHR12205:SF0">
    <property type="entry name" value="CENTROMERE_KINETOCHORE PROTEIN ZW10 HOMOLOG"/>
    <property type="match status" value="1"/>
</dbReference>
<feature type="compositionally biased region" description="Acidic residues" evidence="1">
    <location>
        <begin position="451"/>
        <end position="463"/>
    </location>
</feature>
<sequence length="957" mass="104689">MAFPVPDHLPRRQSPKDVSSEILMKIDSATNQTLSAELAASWLGELDGNIHNTKQQIHDRIHRDLPLFEQQLETSKSVQTRLQTLSGHVNDLDHTLSDSETGLIPTLVRSLTAHAALAQQATDAALQHESVLYLLRCRKAFTGVLSMVQLGKLPEAVVACGEFEQEHLGAVPVHLEQTTVFLDLKRKFQAAKSRTEEQLSEAYSRSVVVSAQSVVITKSVVVRQSETVISLSDILSSLTPTARATLLSTLRRDLTAYYVDQLLQQPASLSFSSEHGEERLMVIPSPPSENNPTARLENVAAALRFFTTHFAASLPESDRPGFLRALCKPVGSSVLTNLLVAALPTAFAGLPAFLALAQRAVAFEDEYVVLLLGGDALDRPIKTWVDALGGHYERRRRMLILDEARAVVLAPEGQERFVVEIDPFAGEKKAVLPDLVPVQEDGNGNGQVDEWGFDDDDAGEDDAWGFAEEAKAPAPTVEVSAEEADDSWGFDDEKAPATNGAAVEEDAWGLDEETAPETNGHKPEAEPQEDGDAWGLDDESSNDTAWEDDPWNDPPEKTAVEEPPLKAPVLASPAPAASPRMATRLEKLANKGKKHINGNSPLASPVPVTSTPPPPQPQPTVVAPPLEVKPPAKRPPELTTPLVANVPKETYWVTGRMKQIIAIVEDVLAEGKQFAASKVVPASASGSSAEPGTVMLQSAVSVVDLYRALYPVQFAGRLKTVADAPMQLSNDCLYLSEEMGRVERAFVGPLAVKERLGECRERLRVWGESWFQDTIDQYRTSVDETIAKGAEGFTFLADQDRYDDCEAAIGRAVQEIKRLAQRWQGVLNKSKYYTAVGLITDAALSRLLVDVLALPDITEVESHRLHELFRMLSALEALFVEDVNQQPFVVAYVPSWLKFSYLTELMDASMVDIVDLFESGALVDFEVDELVRLVRALFADNALRTNTINKLTGGHAR</sequence>
<dbReference type="EMBL" id="DF841693">
    <property type="protein sequence ID" value="GAT45756.1"/>
    <property type="molecule type" value="Genomic_DNA"/>
</dbReference>
<feature type="compositionally biased region" description="Acidic residues" evidence="1">
    <location>
        <begin position="503"/>
        <end position="515"/>
    </location>
</feature>
<feature type="region of interest" description="Disordered" evidence="1">
    <location>
        <begin position="592"/>
        <end position="618"/>
    </location>
</feature>
<organism evidence="3 4">
    <name type="scientific">Mycena chlorophos</name>
    <name type="common">Agaric fungus</name>
    <name type="synonym">Agaricus chlorophos</name>
    <dbReference type="NCBI Taxonomy" id="658473"/>
    <lineage>
        <taxon>Eukaryota</taxon>
        <taxon>Fungi</taxon>
        <taxon>Dikarya</taxon>
        <taxon>Basidiomycota</taxon>
        <taxon>Agaricomycotina</taxon>
        <taxon>Agaricomycetes</taxon>
        <taxon>Agaricomycetidae</taxon>
        <taxon>Agaricales</taxon>
        <taxon>Marasmiineae</taxon>
        <taxon>Mycenaceae</taxon>
        <taxon>Mycena</taxon>
    </lineage>
</organism>
<evidence type="ECO:0000256" key="1">
    <source>
        <dbReference type="SAM" id="MobiDB-lite"/>
    </source>
</evidence>